<reference evidence="10" key="2">
    <citation type="submission" date="2025-08" db="UniProtKB">
        <authorList>
            <consortium name="Ensembl"/>
        </authorList>
    </citation>
    <scope>IDENTIFICATION</scope>
</reference>
<proteinExistence type="predicted"/>
<sequence length="368" mass="39797">MKPVSASPLSPSVKVKLLNAGFLTSEELLQLKPLQLSKEGGLSLEEALEVQQILREGVDLPGEGGAGLGSTALELLQQEERSIVTFCSSLDAALGGGVPVGKTTELCGTPGMGKTQLCLQLCIDVQIPECFGGLGGEAVFVDTEGSLVAQRVADMAQAAVQHCCLQDQDAEQRDALKDFTTESLLGHLYLMRCHDYVELLAQVQLLPDFLVKNPKVRLLVIDSLAFPFRRHFEDLSVRTRLLSGLAQQLIRMASQHRVAVVWTNQMTSQLRGGQWELVPALGESWGHSATQRLLLHWSGGRRLASVFKSPSQSESSVAYSVTREGFRDAGPLASSPSGREQDSSSQSESRQVSSSQSGSKRPRTQEGQ</sequence>
<evidence type="ECO:0000259" key="9">
    <source>
        <dbReference type="PROSITE" id="PS50162"/>
    </source>
</evidence>
<dbReference type="GO" id="GO:0033065">
    <property type="term" value="C:Rad51C-XRCC3 complex"/>
    <property type="evidence" value="ECO:0007669"/>
    <property type="project" value="TreeGrafter"/>
</dbReference>
<evidence type="ECO:0000256" key="1">
    <source>
        <dbReference type="ARBA" id="ARBA00004123"/>
    </source>
</evidence>
<feature type="region of interest" description="Disordered" evidence="8">
    <location>
        <begin position="318"/>
        <end position="368"/>
    </location>
</feature>
<keyword evidence="6" id="KW-0539">Nucleus</keyword>
<dbReference type="GO" id="GO:0140664">
    <property type="term" value="F:ATP-dependent DNA damage sensor activity"/>
    <property type="evidence" value="ECO:0007669"/>
    <property type="project" value="InterPro"/>
</dbReference>
<dbReference type="Gene3D" id="3.40.50.300">
    <property type="entry name" value="P-loop containing nucleotide triphosphate hydrolases"/>
    <property type="match status" value="1"/>
</dbReference>
<dbReference type="GO" id="GO:0033063">
    <property type="term" value="C:Rad51B-Rad51C-Rad51D-XRCC2 complex"/>
    <property type="evidence" value="ECO:0007669"/>
    <property type="project" value="TreeGrafter"/>
</dbReference>
<dbReference type="Proteomes" id="UP000694546">
    <property type="component" value="Chromosome 1"/>
</dbReference>
<dbReference type="RefSeq" id="XP_030207507.1">
    <property type="nucleotide sequence ID" value="XM_030351647.1"/>
</dbReference>
<dbReference type="InterPro" id="IPR027417">
    <property type="entry name" value="P-loop_NTPase"/>
</dbReference>
<dbReference type="OrthoDB" id="5957327at2759"/>
<organism evidence="10 11">
    <name type="scientific">Gadus morhua</name>
    <name type="common">Atlantic cod</name>
    <dbReference type="NCBI Taxonomy" id="8049"/>
    <lineage>
        <taxon>Eukaryota</taxon>
        <taxon>Metazoa</taxon>
        <taxon>Chordata</taxon>
        <taxon>Craniata</taxon>
        <taxon>Vertebrata</taxon>
        <taxon>Euteleostomi</taxon>
        <taxon>Actinopterygii</taxon>
        <taxon>Neopterygii</taxon>
        <taxon>Teleostei</taxon>
        <taxon>Neoteleostei</taxon>
        <taxon>Acanthomorphata</taxon>
        <taxon>Zeiogadaria</taxon>
        <taxon>Gadariae</taxon>
        <taxon>Gadiformes</taxon>
        <taxon>Gadoidei</taxon>
        <taxon>Gadidae</taxon>
        <taxon>Gadus</taxon>
    </lineage>
</organism>
<keyword evidence="3" id="KW-0227">DNA damage</keyword>
<dbReference type="InterPro" id="IPR016467">
    <property type="entry name" value="DNA_recomb/repair_RecA-like"/>
</dbReference>
<evidence type="ECO:0000256" key="7">
    <source>
        <dbReference type="ARBA" id="ARBA00040674"/>
    </source>
</evidence>
<keyword evidence="2" id="KW-0547">Nucleotide-binding</keyword>
<evidence type="ECO:0000313" key="11">
    <source>
        <dbReference type="Proteomes" id="UP000694546"/>
    </source>
</evidence>
<evidence type="ECO:0000256" key="2">
    <source>
        <dbReference type="ARBA" id="ARBA00022741"/>
    </source>
</evidence>
<evidence type="ECO:0000256" key="4">
    <source>
        <dbReference type="ARBA" id="ARBA00022840"/>
    </source>
</evidence>
<dbReference type="PANTHER" id="PTHR46239:SF1">
    <property type="entry name" value="DNA REPAIR PROTEIN RAD51 HOMOLOG 3"/>
    <property type="match status" value="1"/>
</dbReference>
<dbReference type="Ensembl" id="ENSGMOT00000007841.2">
    <property type="protein sequence ID" value="ENSGMOP00000007621.2"/>
    <property type="gene ID" value="ENSGMOG00000007156.2"/>
</dbReference>
<protein>
    <recommendedName>
        <fullName evidence="7">DNA repair protein RAD51 homolog 3</fullName>
    </recommendedName>
</protein>
<dbReference type="PANTHER" id="PTHR46239">
    <property type="entry name" value="DNA REPAIR PROTEIN RAD51 HOMOLOG 3 RAD51C"/>
    <property type="match status" value="1"/>
</dbReference>
<keyword evidence="5" id="KW-0234">DNA repair</keyword>
<dbReference type="InterPro" id="IPR052093">
    <property type="entry name" value="HR_Repair_Mediator"/>
</dbReference>
<comment type="subcellular location">
    <subcellularLocation>
        <location evidence="1">Nucleus</location>
    </subcellularLocation>
</comment>
<reference evidence="10" key="1">
    <citation type="submission" date="2019-07" db="EMBL/GenBank/DDBJ databases">
        <authorList>
            <consortium name="Wellcome Sanger Institute Data Sharing"/>
        </authorList>
    </citation>
    <scope>NUCLEOTIDE SEQUENCE [LARGE SCALE GENOMIC DNA]</scope>
</reference>
<dbReference type="AlphaFoldDB" id="A0A8C4Z6A8"/>
<dbReference type="GO" id="GO:0000400">
    <property type="term" value="F:four-way junction DNA binding"/>
    <property type="evidence" value="ECO:0007669"/>
    <property type="project" value="TreeGrafter"/>
</dbReference>
<accession>A0A8C4Z6A8</accession>
<evidence type="ECO:0000256" key="6">
    <source>
        <dbReference type="ARBA" id="ARBA00023242"/>
    </source>
</evidence>
<keyword evidence="11" id="KW-1185">Reference proteome</keyword>
<dbReference type="GO" id="GO:0005657">
    <property type="term" value="C:replication fork"/>
    <property type="evidence" value="ECO:0007669"/>
    <property type="project" value="TreeGrafter"/>
</dbReference>
<dbReference type="GeneTree" id="ENSGT00940000156805"/>
<dbReference type="GO" id="GO:0008821">
    <property type="term" value="F:crossover junction DNA endonuclease activity"/>
    <property type="evidence" value="ECO:0007669"/>
    <property type="project" value="TreeGrafter"/>
</dbReference>
<feature type="compositionally biased region" description="Low complexity" evidence="8">
    <location>
        <begin position="334"/>
        <end position="359"/>
    </location>
</feature>
<evidence type="ECO:0000256" key="5">
    <source>
        <dbReference type="ARBA" id="ARBA00023204"/>
    </source>
</evidence>
<evidence type="ECO:0000256" key="3">
    <source>
        <dbReference type="ARBA" id="ARBA00022763"/>
    </source>
</evidence>
<dbReference type="GeneID" id="115540401"/>
<dbReference type="SUPFAM" id="SSF52540">
    <property type="entry name" value="P-loop containing nucleoside triphosphate hydrolases"/>
    <property type="match status" value="1"/>
</dbReference>
<dbReference type="InterPro" id="IPR020588">
    <property type="entry name" value="RecA_ATP-bd"/>
</dbReference>
<gene>
    <name evidence="10" type="primary">rad51c</name>
</gene>
<dbReference type="GO" id="GO:0007131">
    <property type="term" value="P:reciprocal meiotic recombination"/>
    <property type="evidence" value="ECO:0007669"/>
    <property type="project" value="TreeGrafter"/>
</dbReference>
<keyword evidence="4" id="KW-0067">ATP-binding</keyword>
<dbReference type="PIRSF" id="PIRSF005856">
    <property type="entry name" value="Rad51"/>
    <property type="match status" value="1"/>
</dbReference>
<dbReference type="PROSITE" id="PS50162">
    <property type="entry name" value="RECA_2"/>
    <property type="match status" value="1"/>
</dbReference>
<feature type="domain" description="RecA family profile 1" evidence="9">
    <location>
        <begin position="79"/>
        <end position="266"/>
    </location>
</feature>
<evidence type="ECO:0000313" key="10">
    <source>
        <dbReference type="Ensembl" id="ENSGMOP00000007621.2"/>
    </source>
</evidence>
<name>A0A8C4Z6A8_GADMO</name>
<dbReference type="GO" id="GO:0005524">
    <property type="term" value="F:ATP binding"/>
    <property type="evidence" value="ECO:0007669"/>
    <property type="project" value="UniProtKB-KW"/>
</dbReference>
<dbReference type="InterPro" id="IPR013632">
    <property type="entry name" value="Rad51_C"/>
</dbReference>
<dbReference type="GO" id="GO:0000707">
    <property type="term" value="P:meiotic DNA recombinase assembly"/>
    <property type="evidence" value="ECO:0007669"/>
    <property type="project" value="TreeGrafter"/>
</dbReference>
<reference evidence="10" key="3">
    <citation type="submission" date="2025-09" db="UniProtKB">
        <authorList>
            <consortium name="Ensembl"/>
        </authorList>
    </citation>
    <scope>IDENTIFICATION</scope>
</reference>
<dbReference type="Pfam" id="PF08423">
    <property type="entry name" value="Rad51"/>
    <property type="match status" value="1"/>
</dbReference>
<evidence type="ECO:0000256" key="8">
    <source>
        <dbReference type="SAM" id="MobiDB-lite"/>
    </source>
</evidence>
<dbReference type="CDD" id="cd19492">
    <property type="entry name" value="Rad51C"/>
    <property type="match status" value="1"/>
</dbReference>
<dbReference type="OMA" id="AMETFTV"/>